<dbReference type="RefSeq" id="WP_377468680.1">
    <property type="nucleotide sequence ID" value="NZ_JBHLWN010000021.1"/>
</dbReference>
<name>A0ABV6DGC3_9BACL</name>
<evidence type="ECO:0000313" key="2">
    <source>
        <dbReference type="EMBL" id="MFC0211695.1"/>
    </source>
</evidence>
<evidence type="ECO:0000313" key="3">
    <source>
        <dbReference type="Proteomes" id="UP001589776"/>
    </source>
</evidence>
<organism evidence="2 3">
    <name type="scientific">Paenibacillus chartarius</name>
    <dbReference type="NCBI Taxonomy" id="747481"/>
    <lineage>
        <taxon>Bacteria</taxon>
        <taxon>Bacillati</taxon>
        <taxon>Bacillota</taxon>
        <taxon>Bacilli</taxon>
        <taxon>Bacillales</taxon>
        <taxon>Paenibacillaceae</taxon>
        <taxon>Paenibacillus</taxon>
    </lineage>
</organism>
<dbReference type="Proteomes" id="UP001589776">
    <property type="component" value="Unassembled WGS sequence"/>
</dbReference>
<feature type="region of interest" description="Disordered" evidence="1">
    <location>
        <begin position="98"/>
        <end position="119"/>
    </location>
</feature>
<keyword evidence="3" id="KW-1185">Reference proteome</keyword>
<accession>A0ABV6DGC3</accession>
<evidence type="ECO:0000256" key="1">
    <source>
        <dbReference type="SAM" id="MobiDB-lite"/>
    </source>
</evidence>
<dbReference type="EMBL" id="JBHLWN010000021">
    <property type="protein sequence ID" value="MFC0211695.1"/>
    <property type="molecule type" value="Genomic_DNA"/>
</dbReference>
<protein>
    <submittedName>
        <fullName evidence="2">Uncharacterized protein</fullName>
    </submittedName>
</protein>
<gene>
    <name evidence="2" type="ORF">ACFFK0_04370</name>
</gene>
<proteinExistence type="predicted"/>
<sequence>MKFVDRYILLHQVKSESAAGLAKPLAFIPRWLEDHSPLPEAGAPLPRAWAAAAAAAGQVLALALRCLRTVLRAKRYQMEELADQRSFYVHPAAMAKNGLPAPRLSSSAPSKEYMTSRPV</sequence>
<reference evidence="2 3" key="1">
    <citation type="submission" date="2024-09" db="EMBL/GenBank/DDBJ databases">
        <authorList>
            <person name="Sun Q."/>
            <person name="Mori K."/>
        </authorList>
    </citation>
    <scope>NUCLEOTIDE SEQUENCE [LARGE SCALE GENOMIC DNA]</scope>
    <source>
        <strain evidence="2 3">CCM 7759</strain>
    </source>
</reference>
<feature type="compositionally biased region" description="Low complexity" evidence="1">
    <location>
        <begin position="99"/>
        <end position="110"/>
    </location>
</feature>
<comment type="caution">
    <text evidence="2">The sequence shown here is derived from an EMBL/GenBank/DDBJ whole genome shotgun (WGS) entry which is preliminary data.</text>
</comment>